<evidence type="ECO:0000313" key="3">
    <source>
        <dbReference type="Proteomes" id="UP000665561"/>
    </source>
</evidence>
<dbReference type="EMBL" id="JAAAMV010000012">
    <property type="protein sequence ID" value="NBD25400.1"/>
    <property type="molecule type" value="Genomic_DNA"/>
</dbReference>
<comment type="caution">
    <text evidence="2">The sequence shown here is derived from an EMBL/GenBank/DDBJ whole genome shotgun (WGS) entry which is preliminary data.</text>
</comment>
<evidence type="ECO:0000313" key="2">
    <source>
        <dbReference type="EMBL" id="NBD25400.1"/>
    </source>
</evidence>
<keyword evidence="1" id="KW-0472">Membrane</keyword>
<dbReference type="Proteomes" id="UP000665561">
    <property type="component" value="Unassembled WGS sequence"/>
</dbReference>
<reference evidence="2 3" key="1">
    <citation type="submission" date="2020-01" db="EMBL/GenBank/DDBJ databases">
        <title>Paenibacillus soybeanensis sp. nov. isolated from the nodules of soybean (Glycine max(L.) Merr).</title>
        <authorList>
            <person name="Wang H."/>
        </authorList>
    </citation>
    <scope>NUCLEOTIDE SEQUENCE [LARGE SCALE GENOMIC DNA]</scope>
    <source>
        <strain evidence="2 3">T1</strain>
    </source>
</reference>
<gene>
    <name evidence="2" type="ORF">GT019_16070</name>
</gene>
<keyword evidence="3" id="KW-1185">Reference proteome</keyword>
<protein>
    <submittedName>
        <fullName evidence="2">Uncharacterized protein</fullName>
    </submittedName>
</protein>
<proteinExistence type="predicted"/>
<sequence length="155" mass="17411">MRTISKFRIWTIRLGSRFTRFSAVVALIGFITLAYAVARDITALPAVVAILLTGLMLMAVSIVRANKKIRLIQTGLQTKGSFKGWSNSFITFNNSNLVFLVYTYRDRKRKQKEASVLSTSTDGLPEVTVFYDEADSVILEYLPGKPGINEKNEIR</sequence>
<keyword evidence="1" id="KW-1133">Transmembrane helix</keyword>
<dbReference type="RefSeq" id="WP_161744210.1">
    <property type="nucleotide sequence ID" value="NZ_JAAAMV010000012.1"/>
</dbReference>
<accession>A0ABW9XRW2</accession>
<feature type="transmembrane region" description="Helical" evidence="1">
    <location>
        <begin position="44"/>
        <end position="63"/>
    </location>
</feature>
<name>A0ABW9XRW2_9BACL</name>
<evidence type="ECO:0000256" key="1">
    <source>
        <dbReference type="SAM" id="Phobius"/>
    </source>
</evidence>
<feature type="transmembrane region" description="Helical" evidence="1">
    <location>
        <begin position="21"/>
        <end position="38"/>
    </location>
</feature>
<keyword evidence="1" id="KW-0812">Transmembrane</keyword>
<organism evidence="2 3">
    <name type="scientific">Paenibacillus glycinis</name>
    <dbReference type="NCBI Taxonomy" id="2697035"/>
    <lineage>
        <taxon>Bacteria</taxon>
        <taxon>Bacillati</taxon>
        <taxon>Bacillota</taxon>
        <taxon>Bacilli</taxon>
        <taxon>Bacillales</taxon>
        <taxon>Paenibacillaceae</taxon>
        <taxon>Paenibacillus</taxon>
    </lineage>
</organism>